<sequence length="321" mass="38469">MFQYYFLTIYFKVSSQTEELQVNKDSKFFENQDKQTTSKPMDVKDTLSKKRKISTNTDFFSSMPEETQKYPLLFLILESNDDSNLRYIRSCKDEKIQSNETKKNYDKEEKQANISDDKSSLEILIEKIEDWQKEDNAIESDLINLTEYLNSKEIEIYYKNRRSIANIFYIFKNNLKENLDKIEEVLDSISIVRNQKKILSDQFLFLIISIEYIIGILPKRKQYNTSSYFLIFIFDKLYERLYILCNTYNLIGNFEILIYNLKTFSNYELKGDKLSAIYHVEKKLDLIYKNLENIRKCCDGIVSNLTILRKKYKKQFKIKKK</sequence>
<evidence type="ECO:0000313" key="2">
    <source>
        <dbReference type="EMBL" id="WUR03889.1"/>
    </source>
</evidence>
<keyword evidence="1" id="KW-0175">Coiled coil</keyword>
<evidence type="ECO:0000313" key="3">
    <source>
        <dbReference type="Proteomes" id="UP001334084"/>
    </source>
</evidence>
<evidence type="ECO:0000256" key="1">
    <source>
        <dbReference type="SAM" id="Coils"/>
    </source>
</evidence>
<feature type="coiled-coil region" evidence="1">
    <location>
        <begin position="91"/>
        <end position="141"/>
    </location>
</feature>
<dbReference type="EMBL" id="CP142731">
    <property type="protein sequence ID" value="WUR03889.1"/>
    <property type="molecule type" value="Genomic_DNA"/>
</dbReference>
<accession>A0AAX4JD03</accession>
<proteinExistence type="predicted"/>
<organism evidence="2 3">
    <name type="scientific">Vairimorpha necatrix</name>
    <dbReference type="NCBI Taxonomy" id="6039"/>
    <lineage>
        <taxon>Eukaryota</taxon>
        <taxon>Fungi</taxon>
        <taxon>Fungi incertae sedis</taxon>
        <taxon>Microsporidia</taxon>
        <taxon>Nosematidae</taxon>
        <taxon>Vairimorpha</taxon>
    </lineage>
</organism>
<protein>
    <submittedName>
        <fullName evidence="2">Uncharacterized protein</fullName>
    </submittedName>
</protein>
<dbReference type="RefSeq" id="XP_065330034.1">
    <property type="nucleotide sequence ID" value="XM_065473962.1"/>
</dbReference>
<dbReference type="Proteomes" id="UP001334084">
    <property type="component" value="Chromosome 6"/>
</dbReference>
<name>A0AAX4JD03_9MICR</name>
<dbReference type="AlphaFoldDB" id="A0AAX4JD03"/>
<reference evidence="2" key="1">
    <citation type="journal article" date="2024" name="BMC Genomics">
        <title>Functional annotation of a divergent genome using sequence and structure-based similarity.</title>
        <authorList>
            <person name="Svedberg D."/>
            <person name="Winiger R.R."/>
            <person name="Berg A."/>
            <person name="Sharma H."/>
            <person name="Tellgren-Roth C."/>
            <person name="Debrunner-Vossbrinck B.A."/>
            <person name="Vossbrinck C.R."/>
            <person name="Barandun J."/>
        </authorList>
    </citation>
    <scope>NUCLEOTIDE SEQUENCE</scope>
    <source>
        <strain evidence="2">Illinois isolate</strain>
    </source>
</reference>
<dbReference type="GeneID" id="90541699"/>
<dbReference type="KEGG" id="vnx:VNE69_06202"/>
<gene>
    <name evidence="2" type="ORF">VNE69_06202</name>
</gene>
<keyword evidence="3" id="KW-1185">Reference proteome</keyword>